<dbReference type="Pfam" id="PF00134">
    <property type="entry name" value="Cyclin_N"/>
    <property type="match status" value="1"/>
</dbReference>
<sequence>MKHSDRHANYRILVAQNFLSNISLSGDHDDTNLCIFKKPGFQKISRPSPSTRDTSSQPVTFEKGFSEEPSISIQKPSATTRPDFHASQNLYSQSQLGYHKASAVTLGTQLSFPDTTSSLVLIEENDENVPYAQSTRTPGKQKSFLRKLVKIMSTDDMKANRLIRGRQSSIDGASIGMRQKDQSQESQMTEDAMRPGSPLSLAQFPFLKRYRTSSDRGERVYICLEWSNYPMSIFCYRQFNADEKEKEKKTQATPMRITLSRGIFQSSDRLRNTSGCSIDELRPFNFGDKEDHLIFGQLFRRSRRMTSPFFMLFERPKKLERRASHLQADSSDRFLLSSSQTSAGAIRAFEHVSNDDEEIEMDDLETMDGVAEKEYDPTAFDEVEMGRKTVVRLETFSGTTFHFLNNAKAKTAMNETFLERYPHIHLTLSKLRSLKREMWQLAKKEHIDEYTLAQAFCYFEQIVSKGLISKTNRKCVAGVSLLVSMKLNDYSKQVVRKYLEHAEDQLRVSRHDLLSYELPLCSALKFDLFPIESLVIPHYEKLIFDVT</sequence>
<feature type="compositionally biased region" description="Low complexity" evidence="1">
    <location>
        <begin position="45"/>
        <end position="56"/>
    </location>
</feature>
<keyword evidence="4" id="KW-1185">Reference proteome</keyword>
<protein>
    <recommendedName>
        <fullName evidence="2">Cyclin N-terminal domain-containing protein</fullName>
    </recommendedName>
</protein>
<dbReference type="InterPro" id="IPR006671">
    <property type="entry name" value="Cyclin_N"/>
</dbReference>
<evidence type="ECO:0000256" key="1">
    <source>
        <dbReference type="SAM" id="MobiDB-lite"/>
    </source>
</evidence>
<dbReference type="SUPFAM" id="SSF47954">
    <property type="entry name" value="Cyclin-like"/>
    <property type="match status" value="1"/>
</dbReference>
<accession>A0A2A2JH61</accession>
<dbReference type="OrthoDB" id="5353095at2759"/>
<dbReference type="InterPro" id="IPR012388">
    <property type="entry name" value="CABLES1/2"/>
</dbReference>
<comment type="caution">
    <text evidence="3">The sequence shown here is derived from an EMBL/GenBank/DDBJ whole genome shotgun (WGS) entry which is preliminary data.</text>
</comment>
<feature type="region of interest" description="Disordered" evidence="1">
    <location>
        <begin position="44"/>
        <end position="84"/>
    </location>
</feature>
<dbReference type="Proteomes" id="UP000218231">
    <property type="component" value="Unassembled WGS sequence"/>
</dbReference>
<evidence type="ECO:0000313" key="4">
    <source>
        <dbReference type="Proteomes" id="UP000218231"/>
    </source>
</evidence>
<gene>
    <name evidence="3" type="ORF">WR25_04372</name>
</gene>
<feature type="domain" description="Cyclin N-terminal" evidence="2">
    <location>
        <begin position="401"/>
        <end position="528"/>
    </location>
</feature>
<evidence type="ECO:0000259" key="2">
    <source>
        <dbReference type="Pfam" id="PF00134"/>
    </source>
</evidence>
<feature type="compositionally biased region" description="Polar residues" evidence="1">
    <location>
        <begin position="69"/>
        <end position="84"/>
    </location>
</feature>
<dbReference type="STRING" id="2018661.A0A2A2JH61"/>
<dbReference type="AlphaFoldDB" id="A0A2A2JH61"/>
<dbReference type="PANTHER" id="PTHR22896">
    <property type="entry name" value="CDK5 AND ABL1 ENZYME SUBSTRATE 1"/>
    <property type="match status" value="1"/>
</dbReference>
<feature type="region of interest" description="Disordered" evidence="1">
    <location>
        <begin position="171"/>
        <end position="195"/>
    </location>
</feature>
<reference evidence="3 4" key="1">
    <citation type="journal article" date="2017" name="Curr. Biol.">
        <title>Genome architecture and evolution of a unichromosomal asexual nematode.</title>
        <authorList>
            <person name="Fradin H."/>
            <person name="Zegar C."/>
            <person name="Gutwein M."/>
            <person name="Lucas J."/>
            <person name="Kovtun M."/>
            <person name="Corcoran D."/>
            <person name="Baugh L.R."/>
            <person name="Kiontke K."/>
            <person name="Gunsalus K."/>
            <person name="Fitch D.H."/>
            <person name="Piano F."/>
        </authorList>
    </citation>
    <scope>NUCLEOTIDE SEQUENCE [LARGE SCALE GENOMIC DNA]</scope>
    <source>
        <strain evidence="3">PF1309</strain>
    </source>
</reference>
<dbReference type="InterPro" id="IPR036915">
    <property type="entry name" value="Cyclin-like_sf"/>
</dbReference>
<dbReference type="GO" id="GO:0051726">
    <property type="term" value="P:regulation of cell cycle"/>
    <property type="evidence" value="ECO:0007669"/>
    <property type="project" value="InterPro"/>
</dbReference>
<dbReference type="CDD" id="cd20556">
    <property type="entry name" value="CYCLIN_CABLES"/>
    <property type="match status" value="1"/>
</dbReference>
<dbReference type="PANTHER" id="PTHR22896:SF0">
    <property type="entry name" value="CYCLIN N-TERMINAL DOMAIN-CONTAINING PROTEIN"/>
    <property type="match status" value="1"/>
</dbReference>
<evidence type="ECO:0000313" key="3">
    <source>
        <dbReference type="EMBL" id="PAV60995.1"/>
    </source>
</evidence>
<organism evidence="3 4">
    <name type="scientific">Diploscapter pachys</name>
    <dbReference type="NCBI Taxonomy" id="2018661"/>
    <lineage>
        <taxon>Eukaryota</taxon>
        <taxon>Metazoa</taxon>
        <taxon>Ecdysozoa</taxon>
        <taxon>Nematoda</taxon>
        <taxon>Chromadorea</taxon>
        <taxon>Rhabditida</taxon>
        <taxon>Rhabditina</taxon>
        <taxon>Rhabditomorpha</taxon>
        <taxon>Rhabditoidea</taxon>
        <taxon>Rhabditidae</taxon>
        <taxon>Diploscapter</taxon>
    </lineage>
</organism>
<proteinExistence type="predicted"/>
<dbReference type="Gene3D" id="1.10.472.10">
    <property type="entry name" value="Cyclin-like"/>
    <property type="match status" value="1"/>
</dbReference>
<dbReference type="EMBL" id="LIAE01010440">
    <property type="protein sequence ID" value="PAV60995.1"/>
    <property type="molecule type" value="Genomic_DNA"/>
</dbReference>
<name>A0A2A2JH61_9BILA</name>